<proteinExistence type="predicted"/>
<organism evidence="2 3">
    <name type="scientific">Lolium multiflorum</name>
    <name type="common">Italian ryegrass</name>
    <name type="synonym">Lolium perenne subsp. multiflorum</name>
    <dbReference type="NCBI Taxonomy" id="4521"/>
    <lineage>
        <taxon>Eukaryota</taxon>
        <taxon>Viridiplantae</taxon>
        <taxon>Streptophyta</taxon>
        <taxon>Embryophyta</taxon>
        <taxon>Tracheophyta</taxon>
        <taxon>Spermatophyta</taxon>
        <taxon>Magnoliopsida</taxon>
        <taxon>Liliopsida</taxon>
        <taxon>Poales</taxon>
        <taxon>Poaceae</taxon>
        <taxon>BOP clade</taxon>
        <taxon>Pooideae</taxon>
        <taxon>Poodae</taxon>
        <taxon>Poeae</taxon>
        <taxon>Poeae Chloroplast Group 2 (Poeae type)</taxon>
        <taxon>Loliodinae</taxon>
        <taxon>Loliinae</taxon>
        <taxon>Lolium</taxon>
    </lineage>
</organism>
<sequence>MALKGTTKFAAECSSSSSLFAKQQPSQSPLTDLEVIVLSAEEVVLGGTVRRKPLDRGAYAVVHTDTAAARTRANDEDGHCNGYPYWGEALRVTVSDRATAIDVEIYRRKSDGRAESVAATRVPVADFSVGPPGHLHCLSYRLYDSGSRMGTRNGIINIRVKRLSGAAPTKELEKCGKTVDDVASGSDDSCCGGVAKEGKVPSAAVAGVAAAPAGVVMGFPVGFNAAGQANGKGST</sequence>
<accession>A0AAD8RYV1</accession>
<dbReference type="InterPro" id="IPR035892">
    <property type="entry name" value="C2_domain_sf"/>
</dbReference>
<dbReference type="PROSITE" id="PS50004">
    <property type="entry name" value="C2"/>
    <property type="match status" value="1"/>
</dbReference>
<dbReference type="EMBL" id="JAUUTY010000005">
    <property type="protein sequence ID" value="KAK1632441.1"/>
    <property type="molecule type" value="Genomic_DNA"/>
</dbReference>
<gene>
    <name evidence="2" type="ORF">QYE76_006756</name>
</gene>
<dbReference type="PANTHER" id="PTHR32246">
    <property type="entry name" value="INGRESSION PROTEIN FIC1"/>
    <property type="match status" value="1"/>
</dbReference>
<dbReference type="SUPFAM" id="SSF49562">
    <property type="entry name" value="C2 domain (Calcium/lipid-binding domain, CaLB)"/>
    <property type="match status" value="1"/>
</dbReference>
<keyword evidence="3" id="KW-1185">Reference proteome</keyword>
<reference evidence="2" key="1">
    <citation type="submission" date="2023-07" db="EMBL/GenBank/DDBJ databases">
        <title>A chromosome-level genome assembly of Lolium multiflorum.</title>
        <authorList>
            <person name="Chen Y."/>
            <person name="Copetti D."/>
            <person name="Kolliker R."/>
            <person name="Studer B."/>
        </authorList>
    </citation>
    <scope>NUCLEOTIDE SEQUENCE</scope>
    <source>
        <strain evidence="2">02402/16</strain>
        <tissue evidence="2">Leaf</tissue>
    </source>
</reference>
<feature type="domain" description="C2" evidence="1">
    <location>
        <begin position="14"/>
        <end position="138"/>
    </location>
</feature>
<protein>
    <recommendedName>
        <fullName evidence="1">C2 domain-containing protein</fullName>
    </recommendedName>
</protein>
<evidence type="ECO:0000313" key="2">
    <source>
        <dbReference type="EMBL" id="KAK1632441.1"/>
    </source>
</evidence>
<dbReference type="Proteomes" id="UP001231189">
    <property type="component" value="Unassembled WGS sequence"/>
</dbReference>
<name>A0AAD8RYV1_LOLMU</name>
<dbReference type="InterPro" id="IPR000008">
    <property type="entry name" value="C2_dom"/>
</dbReference>
<evidence type="ECO:0000259" key="1">
    <source>
        <dbReference type="PROSITE" id="PS50004"/>
    </source>
</evidence>
<comment type="caution">
    <text evidence="2">The sequence shown here is derived from an EMBL/GenBank/DDBJ whole genome shotgun (WGS) entry which is preliminary data.</text>
</comment>
<evidence type="ECO:0000313" key="3">
    <source>
        <dbReference type="Proteomes" id="UP001231189"/>
    </source>
</evidence>
<dbReference type="PANTHER" id="PTHR32246:SF17">
    <property type="entry name" value="BON1-ASSOCIATED PROTEIN 2"/>
    <property type="match status" value="1"/>
</dbReference>
<dbReference type="AlphaFoldDB" id="A0AAD8RYV1"/>